<evidence type="ECO:0000256" key="1">
    <source>
        <dbReference type="SAM" id="Coils"/>
    </source>
</evidence>
<proteinExistence type="predicted"/>
<name>A0AAW1YS09_RUBAR</name>
<sequence length="126" mass="14195">MAMAGRERTPGFTTGLKGPCCFGLPVSATTRTAAAGRRERAARTGLQRRRVERGHQSATAEQIWKETRVGLGDDDAGVDAWVVFEFGSGKGRFDSTMVCVERRIRVQRRKIKKEEEEKENGRKKRR</sequence>
<evidence type="ECO:0000313" key="4">
    <source>
        <dbReference type="Proteomes" id="UP001457282"/>
    </source>
</evidence>
<comment type="caution">
    <text evidence="3">The sequence shown here is derived from an EMBL/GenBank/DDBJ whole genome shotgun (WGS) entry which is preliminary data.</text>
</comment>
<accession>A0AAW1YS09</accession>
<reference evidence="3 4" key="1">
    <citation type="journal article" date="2023" name="G3 (Bethesda)">
        <title>A chromosome-length genome assembly and annotation of blackberry (Rubus argutus, cv. 'Hillquist').</title>
        <authorList>
            <person name="Bruna T."/>
            <person name="Aryal R."/>
            <person name="Dudchenko O."/>
            <person name="Sargent D.J."/>
            <person name="Mead D."/>
            <person name="Buti M."/>
            <person name="Cavallini A."/>
            <person name="Hytonen T."/>
            <person name="Andres J."/>
            <person name="Pham M."/>
            <person name="Weisz D."/>
            <person name="Mascagni F."/>
            <person name="Usai G."/>
            <person name="Natali L."/>
            <person name="Bassil N."/>
            <person name="Fernandez G.E."/>
            <person name="Lomsadze A."/>
            <person name="Armour M."/>
            <person name="Olukolu B."/>
            <person name="Poorten T."/>
            <person name="Britton C."/>
            <person name="Davik J."/>
            <person name="Ashrafi H."/>
            <person name="Aiden E.L."/>
            <person name="Borodovsky M."/>
            <person name="Worthington M."/>
        </authorList>
    </citation>
    <scope>NUCLEOTIDE SEQUENCE [LARGE SCALE GENOMIC DNA]</scope>
    <source>
        <strain evidence="3">PI 553951</strain>
    </source>
</reference>
<organism evidence="3 4">
    <name type="scientific">Rubus argutus</name>
    <name type="common">Southern blackberry</name>
    <dbReference type="NCBI Taxonomy" id="59490"/>
    <lineage>
        <taxon>Eukaryota</taxon>
        <taxon>Viridiplantae</taxon>
        <taxon>Streptophyta</taxon>
        <taxon>Embryophyta</taxon>
        <taxon>Tracheophyta</taxon>
        <taxon>Spermatophyta</taxon>
        <taxon>Magnoliopsida</taxon>
        <taxon>eudicotyledons</taxon>
        <taxon>Gunneridae</taxon>
        <taxon>Pentapetalae</taxon>
        <taxon>rosids</taxon>
        <taxon>fabids</taxon>
        <taxon>Rosales</taxon>
        <taxon>Rosaceae</taxon>
        <taxon>Rosoideae</taxon>
        <taxon>Rosoideae incertae sedis</taxon>
        <taxon>Rubus</taxon>
    </lineage>
</organism>
<gene>
    <name evidence="3" type="ORF">M0R45_006871</name>
</gene>
<evidence type="ECO:0000256" key="2">
    <source>
        <dbReference type="SAM" id="MobiDB-lite"/>
    </source>
</evidence>
<evidence type="ECO:0000313" key="3">
    <source>
        <dbReference type="EMBL" id="KAK9951429.1"/>
    </source>
</evidence>
<feature type="region of interest" description="Disordered" evidence="2">
    <location>
        <begin position="32"/>
        <end position="59"/>
    </location>
</feature>
<dbReference type="EMBL" id="JBEDUW010000001">
    <property type="protein sequence ID" value="KAK9951429.1"/>
    <property type="molecule type" value="Genomic_DNA"/>
</dbReference>
<dbReference type="AlphaFoldDB" id="A0AAW1YS09"/>
<feature type="coiled-coil region" evidence="1">
    <location>
        <begin position="97"/>
        <end position="124"/>
    </location>
</feature>
<keyword evidence="1" id="KW-0175">Coiled coil</keyword>
<dbReference type="Proteomes" id="UP001457282">
    <property type="component" value="Unassembled WGS sequence"/>
</dbReference>
<protein>
    <submittedName>
        <fullName evidence="3">Uncharacterized protein</fullName>
    </submittedName>
</protein>
<keyword evidence="4" id="KW-1185">Reference proteome</keyword>